<organism evidence="1 2">
    <name type="scientific">Streptomyces atratus</name>
    <dbReference type="NCBI Taxonomy" id="1893"/>
    <lineage>
        <taxon>Bacteria</taxon>
        <taxon>Bacillati</taxon>
        <taxon>Actinomycetota</taxon>
        <taxon>Actinomycetes</taxon>
        <taxon>Kitasatosporales</taxon>
        <taxon>Streptomycetaceae</taxon>
        <taxon>Streptomyces</taxon>
    </lineage>
</organism>
<dbReference type="GeneID" id="95522986"/>
<reference evidence="1 2" key="1">
    <citation type="journal article" date="2018" name="Front. Microbiol.">
        <title>Genome Sequencing of Streptomyces atratus SCSIOZH16 and Activation Production of Nocardamine via Metabolic Engineering.</title>
        <authorList>
            <person name="Li Y."/>
            <person name="Zhang C."/>
            <person name="Liu C."/>
            <person name="Ju J."/>
            <person name="Ma J."/>
        </authorList>
    </citation>
    <scope>NUCLEOTIDE SEQUENCE [LARGE SCALE GENOMIC DNA]</scope>
    <source>
        <strain evidence="1 2">SCSIO_ZH16</strain>
    </source>
</reference>
<dbReference type="AlphaFoldDB" id="A0A2Z5JKF9"/>
<protein>
    <submittedName>
        <fullName evidence="1">Uncharacterized protein</fullName>
    </submittedName>
</protein>
<gene>
    <name evidence="1" type="ORF">C5746_31905</name>
</gene>
<accession>A0A2Z5JKF9</accession>
<dbReference type="EMBL" id="CP027306">
    <property type="protein sequence ID" value="AXE80802.1"/>
    <property type="molecule type" value="Genomic_DNA"/>
</dbReference>
<evidence type="ECO:0000313" key="1">
    <source>
        <dbReference type="EMBL" id="AXE80802.1"/>
    </source>
</evidence>
<dbReference type="RefSeq" id="WP_114247219.1">
    <property type="nucleotide sequence ID" value="NZ_CP027306.1"/>
</dbReference>
<sequence length="76" mass="7807">MSAPAPRPGQLVRSPAALLDGQWWLVSGAGSILATDPTFTSMLDGFAQAMAAADQTVVGLRARQNEPPASDAGGQR</sequence>
<name>A0A2Z5JKF9_STRAR</name>
<dbReference type="KEGG" id="sata:C5746_31905"/>
<proteinExistence type="predicted"/>
<evidence type="ECO:0000313" key="2">
    <source>
        <dbReference type="Proteomes" id="UP000252698"/>
    </source>
</evidence>
<dbReference type="Proteomes" id="UP000252698">
    <property type="component" value="Chromosome"/>
</dbReference>